<dbReference type="InterPro" id="IPR007110">
    <property type="entry name" value="Ig-like_dom"/>
</dbReference>
<dbReference type="Proteomes" id="UP000410492">
    <property type="component" value="Unassembled WGS sequence"/>
</dbReference>
<keyword evidence="8" id="KW-1185">Reference proteome</keyword>
<keyword evidence="3" id="KW-1015">Disulfide bond</keyword>
<dbReference type="AlphaFoldDB" id="A0A653D7D1"/>
<keyword evidence="2" id="KW-0472">Membrane</keyword>
<dbReference type="PANTHER" id="PTHR11640">
    <property type="entry name" value="NEPHRIN"/>
    <property type="match status" value="1"/>
</dbReference>
<dbReference type="InterPro" id="IPR013783">
    <property type="entry name" value="Ig-like_fold"/>
</dbReference>
<comment type="subcellular location">
    <subcellularLocation>
        <location evidence="1">Membrane</location>
        <topology evidence="1">Single-pass type I membrane protein</topology>
    </subcellularLocation>
</comment>
<evidence type="ECO:0000313" key="7">
    <source>
        <dbReference type="EMBL" id="VEN56050.1"/>
    </source>
</evidence>
<dbReference type="CDD" id="cd00096">
    <property type="entry name" value="Ig"/>
    <property type="match status" value="1"/>
</dbReference>
<evidence type="ECO:0000256" key="1">
    <source>
        <dbReference type="ARBA" id="ARBA00004479"/>
    </source>
</evidence>
<evidence type="ECO:0000256" key="3">
    <source>
        <dbReference type="ARBA" id="ARBA00023157"/>
    </source>
</evidence>
<reference evidence="7 8" key="1">
    <citation type="submission" date="2019-01" db="EMBL/GenBank/DDBJ databases">
        <authorList>
            <person name="Sayadi A."/>
        </authorList>
    </citation>
    <scope>NUCLEOTIDE SEQUENCE [LARGE SCALE GENOMIC DNA]</scope>
</reference>
<dbReference type="SUPFAM" id="SSF48726">
    <property type="entry name" value="Immunoglobulin"/>
    <property type="match status" value="1"/>
</dbReference>
<dbReference type="GO" id="GO:0005911">
    <property type="term" value="C:cell-cell junction"/>
    <property type="evidence" value="ECO:0007669"/>
    <property type="project" value="TreeGrafter"/>
</dbReference>
<gene>
    <name evidence="7" type="ORF">CALMAC_LOCUS15055</name>
</gene>
<dbReference type="InterPro" id="IPR036179">
    <property type="entry name" value="Ig-like_dom_sf"/>
</dbReference>
<feature type="non-terminal residue" evidence="7">
    <location>
        <position position="1"/>
    </location>
</feature>
<evidence type="ECO:0000256" key="2">
    <source>
        <dbReference type="ARBA" id="ARBA00023136"/>
    </source>
</evidence>
<dbReference type="GO" id="GO:0098609">
    <property type="term" value="P:cell-cell adhesion"/>
    <property type="evidence" value="ECO:0007669"/>
    <property type="project" value="TreeGrafter"/>
</dbReference>
<keyword evidence="5" id="KW-0393">Immunoglobulin domain</keyword>
<dbReference type="GO" id="GO:0050839">
    <property type="term" value="F:cell adhesion molecule binding"/>
    <property type="evidence" value="ECO:0007669"/>
    <property type="project" value="TreeGrafter"/>
</dbReference>
<dbReference type="EMBL" id="CAACVG010010546">
    <property type="protein sequence ID" value="VEN56050.1"/>
    <property type="molecule type" value="Genomic_DNA"/>
</dbReference>
<accession>A0A653D7D1</accession>
<name>A0A653D7D1_CALMS</name>
<proteinExistence type="predicted"/>
<dbReference type="PROSITE" id="PS50835">
    <property type="entry name" value="IG_LIKE"/>
    <property type="match status" value="1"/>
</dbReference>
<evidence type="ECO:0000256" key="4">
    <source>
        <dbReference type="ARBA" id="ARBA00023180"/>
    </source>
</evidence>
<evidence type="ECO:0000256" key="5">
    <source>
        <dbReference type="ARBA" id="ARBA00023319"/>
    </source>
</evidence>
<dbReference type="InterPro" id="IPR051275">
    <property type="entry name" value="Cell_adhesion_signaling"/>
</dbReference>
<evidence type="ECO:0000313" key="8">
    <source>
        <dbReference type="Proteomes" id="UP000410492"/>
    </source>
</evidence>
<feature type="non-terminal residue" evidence="7">
    <location>
        <position position="109"/>
    </location>
</feature>
<feature type="domain" description="Ig-like" evidence="6">
    <location>
        <begin position="1"/>
        <end position="51"/>
    </location>
</feature>
<keyword evidence="4" id="KW-0325">Glycoprotein</keyword>
<dbReference type="PANTHER" id="PTHR11640:SF154">
    <property type="entry name" value="IRREGULAR CHIASM C-ROUGHEST PROTEIN-LIKE PROTEIN"/>
    <property type="match status" value="1"/>
</dbReference>
<protein>
    <recommendedName>
        <fullName evidence="6">Ig-like domain-containing protein</fullName>
    </recommendedName>
</protein>
<sequence>WFQKRPAPSDVIIERGRDARLHISNVTYDFQGEYRCKVTNVIRGEERSDISEPVILQVHGAPQVLRQSANHEVVVESGQPADLSMVVCADPRPRFVAWEWGSLRLEAGA</sequence>
<dbReference type="OrthoDB" id="10039395at2759"/>
<organism evidence="7 8">
    <name type="scientific">Callosobruchus maculatus</name>
    <name type="common">Southern cowpea weevil</name>
    <name type="synonym">Pulse bruchid</name>
    <dbReference type="NCBI Taxonomy" id="64391"/>
    <lineage>
        <taxon>Eukaryota</taxon>
        <taxon>Metazoa</taxon>
        <taxon>Ecdysozoa</taxon>
        <taxon>Arthropoda</taxon>
        <taxon>Hexapoda</taxon>
        <taxon>Insecta</taxon>
        <taxon>Pterygota</taxon>
        <taxon>Neoptera</taxon>
        <taxon>Endopterygota</taxon>
        <taxon>Coleoptera</taxon>
        <taxon>Polyphaga</taxon>
        <taxon>Cucujiformia</taxon>
        <taxon>Chrysomeloidea</taxon>
        <taxon>Chrysomelidae</taxon>
        <taxon>Bruchinae</taxon>
        <taxon>Bruchini</taxon>
        <taxon>Callosobruchus</taxon>
    </lineage>
</organism>
<dbReference type="GO" id="GO:0005886">
    <property type="term" value="C:plasma membrane"/>
    <property type="evidence" value="ECO:0007669"/>
    <property type="project" value="TreeGrafter"/>
</dbReference>
<dbReference type="Gene3D" id="2.60.40.10">
    <property type="entry name" value="Immunoglobulins"/>
    <property type="match status" value="1"/>
</dbReference>
<evidence type="ECO:0000259" key="6">
    <source>
        <dbReference type="PROSITE" id="PS50835"/>
    </source>
</evidence>